<name>A0AAV5ET56_ELECO</name>
<dbReference type="SMART" id="SM00061">
    <property type="entry name" value="MATH"/>
    <property type="match status" value="1"/>
</dbReference>
<dbReference type="CDD" id="cd00121">
    <property type="entry name" value="MATH"/>
    <property type="match status" value="1"/>
</dbReference>
<dbReference type="InterPro" id="IPR002083">
    <property type="entry name" value="MATH/TRAF_dom"/>
</dbReference>
<dbReference type="InterPro" id="IPR000210">
    <property type="entry name" value="BTB/POZ_dom"/>
</dbReference>
<dbReference type="PROSITE" id="PS50097">
    <property type="entry name" value="BTB"/>
    <property type="match status" value="1"/>
</dbReference>
<organism evidence="4 5">
    <name type="scientific">Eleusine coracana subsp. coracana</name>
    <dbReference type="NCBI Taxonomy" id="191504"/>
    <lineage>
        <taxon>Eukaryota</taxon>
        <taxon>Viridiplantae</taxon>
        <taxon>Streptophyta</taxon>
        <taxon>Embryophyta</taxon>
        <taxon>Tracheophyta</taxon>
        <taxon>Spermatophyta</taxon>
        <taxon>Magnoliopsida</taxon>
        <taxon>Liliopsida</taxon>
        <taxon>Poales</taxon>
        <taxon>Poaceae</taxon>
        <taxon>PACMAD clade</taxon>
        <taxon>Chloridoideae</taxon>
        <taxon>Cynodonteae</taxon>
        <taxon>Eleusininae</taxon>
        <taxon>Eleusine</taxon>
    </lineage>
</organism>
<dbReference type="PROSITE" id="PS50144">
    <property type="entry name" value="MATH"/>
    <property type="match status" value="1"/>
</dbReference>
<accession>A0AAV5ET56</accession>
<dbReference type="AlphaFoldDB" id="A0AAV5ET56"/>
<dbReference type="PANTHER" id="PTHR26379:SF457">
    <property type="entry name" value="BTB DOMAIN-CONTAINING PROTEIN"/>
    <property type="match status" value="1"/>
</dbReference>
<comment type="pathway">
    <text evidence="1">Protein modification; protein ubiquitination.</text>
</comment>
<keyword evidence="5" id="KW-1185">Reference proteome</keyword>
<dbReference type="Pfam" id="PF22486">
    <property type="entry name" value="MATH_2"/>
    <property type="match status" value="1"/>
</dbReference>
<dbReference type="SUPFAM" id="SSF49599">
    <property type="entry name" value="TRAF domain-like"/>
    <property type="match status" value="1"/>
</dbReference>
<dbReference type="SUPFAM" id="SSF54695">
    <property type="entry name" value="POZ domain"/>
    <property type="match status" value="1"/>
</dbReference>
<dbReference type="PANTHER" id="PTHR26379">
    <property type="entry name" value="BTB/POZ AND MATH DOMAIN-CONTAINING PROTEIN 1"/>
    <property type="match status" value="1"/>
</dbReference>
<dbReference type="InterPro" id="IPR045005">
    <property type="entry name" value="BPM1-6"/>
</dbReference>
<dbReference type="Pfam" id="PF00651">
    <property type="entry name" value="BTB"/>
    <property type="match status" value="1"/>
</dbReference>
<evidence type="ECO:0000313" key="4">
    <source>
        <dbReference type="EMBL" id="GJN25567.1"/>
    </source>
</evidence>
<protein>
    <submittedName>
        <fullName evidence="4">Uncharacterized protein</fullName>
    </submittedName>
</protein>
<evidence type="ECO:0000313" key="5">
    <source>
        <dbReference type="Proteomes" id="UP001054889"/>
    </source>
</evidence>
<dbReference type="GO" id="GO:0016567">
    <property type="term" value="P:protein ubiquitination"/>
    <property type="evidence" value="ECO:0007669"/>
    <property type="project" value="InterPro"/>
</dbReference>
<feature type="domain" description="BTB" evidence="2">
    <location>
        <begin position="198"/>
        <end position="265"/>
    </location>
</feature>
<dbReference type="Gene3D" id="2.60.210.10">
    <property type="entry name" value="Apoptosis, Tumor Necrosis Factor Receptor Associated Protein 2, Chain A"/>
    <property type="match status" value="1"/>
</dbReference>
<comment type="caution">
    <text evidence="4">The sequence shown here is derived from an EMBL/GenBank/DDBJ whole genome shotgun (WGS) entry which is preliminary data.</text>
</comment>
<evidence type="ECO:0000256" key="1">
    <source>
        <dbReference type="ARBA" id="ARBA00004906"/>
    </source>
</evidence>
<dbReference type="SMART" id="SM00225">
    <property type="entry name" value="BTB"/>
    <property type="match status" value="1"/>
</dbReference>
<dbReference type="EMBL" id="BQKI01000078">
    <property type="protein sequence ID" value="GJN25567.1"/>
    <property type="molecule type" value="Genomic_DNA"/>
</dbReference>
<feature type="domain" description="MATH" evidence="3">
    <location>
        <begin position="28"/>
        <end position="158"/>
    </location>
</feature>
<dbReference type="InterPro" id="IPR008974">
    <property type="entry name" value="TRAF-like"/>
</dbReference>
<evidence type="ECO:0000259" key="3">
    <source>
        <dbReference type="PROSITE" id="PS50144"/>
    </source>
</evidence>
<reference evidence="4" key="2">
    <citation type="submission" date="2021-12" db="EMBL/GenBank/DDBJ databases">
        <title>Resequencing data analysis of finger millet.</title>
        <authorList>
            <person name="Hatakeyama M."/>
            <person name="Aluri S."/>
            <person name="Balachadran M.T."/>
            <person name="Sivarajan S.R."/>
            <person name="Poveda L."/>
            <person name="Shimizu-Inatsugi R."/>
            <person name="Schlapbach R."/>
            <person name="Sreeman S.M."/>
            <person name="Shimizu K.K."/>
        </authorList>
    </citation>
    <scope>NUCLEOTIDE SEQUENCE</scope>
</reference>
<dbReference type="Proteomes" id="UP001054889">
    <property type="component" value="Unassembled WGS sequence"/>
</dbReference>
<dbReference type="CDD" id="cd18280">
    <property type="entry name" value="BTB_POZ_BPM_plant"/>
    <property type="match status" value="1"/>
</dbReference>
<evidence type="ECO:0000259" key="2">
    <source>
        <dbReference type="PROSITE" id="PS50097"/>
    </source>
</evidence>
<dbReference type="Gene3D" id="3.30.710.10">
    <property type="entry name" value="Potassium Channel Kv1.1, Chain A"/>
    <property type="match status" value="1"/>
</dbReference>
<proteinExistence type="predicted"/>
<sequence>MGSLPSVLGSDTSSSVPSKSAINVDLVTGSHVFTIHGYSHLKGLVRNEFYSSGTFAAAGHRCWSILFYPNGTEYTSDLDSVGIYLRLDQTYAVDVKARFKISLLDLAGQPNSSIIQASRWTHNFTCGAKKGFPQFAKKAAMEQCASYGNDSIRIRCDITVLNLKQTNNEDGSTSKFIVVPPPDMQQHLGHLLLTGEGADLKLEVDGETFFAHKSILAARSPVFRAELFGHMKENTEVSIGIEGIQAKVFKAFLHFIYNDSLPEMQDGGEAMAMWQHLLVAADRYDLERLKLICQDQLCNYIDASSVGAILSLADLHICDGL</sequence>
<gene>
    <name evidence="4" type="primary">gb13412</name>
    <name evidence="4" type="ORF">PR202_gb13412</name>
</gene>
<dbReference type="InterPro" id="IPR011333">
    <property type="entry name" value="SKP1/BTB/POZ_sf"/>
</dbReference>
<reference evidence="4" key="1">
    <citation type="journal article" date="2018" name="DNA Res.">
        <title>Multiple hybrid de novo genome assembly of finger millet, an orphan allotetraploid crop.</title>
        <authorList>
            <person name="Hatakeyama M."/>
            <person name="Aluri S."/>
            <person name="Balachadran M.T."/>
            <person name="Sivarajan S.R."/>
            <person name="Patrignani A."/>
            <person name="Gruter S."/>
            <person name="Poveda L."/>
            <person name="Shimizu-Inatsugi R."/>
            <person name="Baeten J."/>
            <person name="Francoijs K.J."/>
            <person name="Nataraja K.N."/>
            <person name="Reddy Y.A.N."/>
            <person name="Phadnis S."/>
            <person name="Ravikumar R.L."/>
            <person name="Schlapbach R."/>
            <person name="Sreeman S.M."/>
            <person name="Shimizu K.K."/>
        </authorList>
    </citation>
    <scope>NUCLEOTIDE SEQUENCE</scope>
</reference>